<keyword evidence="6" id="KW-1185">Reference proteome</keyword>
<dbReference type="AlphaFoldDB" id="A0A8G1RLT4"/>
<dbReference type="GeneID" id="63864358"/>
<keyword evidence="2" id="KW-0521">NADP</keyword>
<dbReference type="EMBL" id="KZ824662">
    <property type="protein sequence ID" value="RAK75028.1"/>
    <property type="molecule type" value="Genomic_DNA"/>
</dbReference>
<evidence type="ECO:0000256" key="4">
    <source>
        <dbReference type="RuleBase" id="RU000363"/>
    </source>
</evidence>
<evidence type="ECO:0000256" key="2">
    <source>
        <dbReference type="ARBA" id="ARBA00022857"/>
    </source>
</evidence>
<dbReference type="GO" id="GO:0006654">
    <property type="term" value="P:phosphatidic acid biosynthetic process"/>
    <property type="evidence" value="ECO:0007669"/>
    <property type="project" value="TreeGrafter"/>
</dbReference>
<evidence type="ECO:0000256" key="1">
    <source>
        <dbReference type="ARBA" id="ARBA00006484"/>
    </source>
</evidence>
<dbReference type="InterPro" id="IPR002347">
    <property type="entry name" value="SDR_fam"/>
</dbReference>
<dbReference type="Pfam" id="PF00106">
    <property type="entry name" value="adh_short"/>
    <property type="match status" value="1"/>
</dbReference>
<keyword evidence="3" id="KW-0560">Oxidoreductase</keyword>
<gene>
    <name evidence="5" type="ORF">BO72DRAFT_470368</name>
</gene>
<dbReference type="PRINTS" id="PR00081">
    <property type="entry name" value="GDHRDH"/>
</dbReference>
<dbReference type="GO" id="GO:0004806">
    <property type="term" value="F:triacylglycerol lipase activity"/>
    <property type="evidence" value="ECO:0007669"/>
    <property type="project" value="TreeGrafter"/>
</dbReference>
<dbReference type="GO" id="GO:0000140">
    <property type="term" value="F:acylglycerone-phosphate reductase (NADP+) activity"/>
    <property type="evidence" value="ECO:0007669"/>
    <property type="project" value="TreeGrafter"/>
</dbReference>
<accession>A0A8G1RLT4</accession>
<dbReference type="Gene3D" id="3.40.50.720">
    <property type="entry name" value="NAD(P)-binding Rossmann-like Domain"/>
    <property type="match status" value="1"/>
</dbReference>
<dbReference type="PRINTS" id="PR00080">
    <property type="entry name" value="SDRFAMILY"/>
</dbReference>
<dbReference type="PROSITE" id="PS00061">
    <property type="entry name" value="ADH_SHORT"/>
    <property type="match status" value="1"/>
</dbReference>
<protein>
    <submittedName>
        <fullName evidence="5">NAD(P)-binding protein</fullName>
    </submittedName>
</protein>
<dbReference type="GO" id="GO:0019433">
    <property type="term" value="P:triglyceride catabolic process"/>
    <property type="evidence" value="ECO:0007669"/>
    <property type="project" value="TreeGrafter"/>
</dbReference>
<dbReference type="GO" id="GO:0005783">
    <property type="term" value="C:endoplasmic reticulum"/>
    <property type="evidence" value="ECO:0007669"/>
    <property type="project" value="TreeGrafter"/>
</dbReference>
<dbReference type="GO" id="GO:0005811">
    <property type="term" value="C:lipid droplet"/>
    <property type="evidence" value="ECO:0007669"/>
    <property type="project" value="TreeGrafter"/>
</dbReference>
<organism evidence="5 6">
    <name type="scientific">Aspergillus fijiensis CBS 313.89</name>
    <dbReference type="NCBI Taxonomy" id="1448319"/>
    <lineage>
        <taxon>Eukaryota</taxon>
        <taxon>Fungi</taxon>
        <taxon>Dikarya</taxon>
        <taxon>Ascomycota</taxon>
        <taxon>Pezizomycotina</taxon>
        <taxon>Eurotiomycetes</taxon>
        <taxon>Eurotiomycetidae</taxon>
        <taxon>Eurotiales</taxon>
        <taxon>Aspergillaceae</taxon>
        <taxon>Aspergillus</taxon>
    </lineage>
</organism>
<dbReference type="GO" id="GO:0044550">
    <property type="term" value="P:secondary metabolite biosynthetic process"/>
    <property type="evidence" value="ECO:0007669"/>
    <property type="project" value="UniProtKB-ARBA"/>
</dbReference>
<dbReference type="VEuPathDB" id="FungiDB:BO72DRAFT_470368"/>
<dbReference type="OrthoDB" id="2102561at2759"/>
<dbReference type="PANTHER" id="PTHR44169:SF3">
    <property type="entry name" value="SHORT-CHAIN DEHYDROGENASE SRDE"/>
    <property type="match status" value="1"/>
</dbReference>
<dbReference type="Proteomes" id="UP000249789">
    <property type="component" value="Unassembled WGS sequence"/>
</dbReference>
<dbReference type="RefSeq" id="XP_040799038.1">
    <property type="nucleotide sequence ID" value="XM_040947025.1"/>
</dbReference>
<dbReference type="InterPro" id="IPR020904">
    <property type="entry name" value="Sc_DH/Rdtase_CS"/>
</dbReference>
<dbReference type="SUPFAM" id="SSF51735">
    <property type="entry name" value="NAD(P)-binding Rossmann-fold domains"/>
    <property type="match status" value="1"/>
</dbReference>
<name>A0A8G1RLT4_9EURO</name>
<evidence type="ECO:0000313" key="5">
    <source>
        <dbReference type="EMBL" id="RAK75028.1"/>
    </source>
</evidence>
<dbReference type="PANTHER" id="PTHR44169">
    <property type="entry name" value="NADPH-DEPENDENT 1-ACYLDIHYDROXYACETONE PHOSPHATE REDUCTASE"/>
    <property type="match status" value="1"/>
</dbReference>
<reference evidence="5 6" key="1">
    <citation type="submission" date="2018-02" db="EMBL/GenBank/DDBJ databases">
        <title>The genomes of Aspergillus section Nigri reveals drivers in fungal speciation.</title>
        <authorList>
            <consortium name="DOE Joint Genome Institute"/>
            <person name="Vesth T.C."/>
            <person name="Nybo J."/>
            <person name="Theobald S."/>
            <person name="Brandl J."/>
            <person name="Frisvad J.C."/>
            <person name="Nielsen K.F."/>
            <person name="Lyhne E.K."/>
            <person name="Kogle M.E."/>
            <person name="Kuo A."/>
            <person name="Riley R."/>
            <person name="Clum A."/>
            <person name="Nolan M."/>
            <person name="Lipzen A."/>
            <person name="Salamov A."/>
            <person name="Henrissat B."/>
            <person name="Wiebenga A."/>
            <person name="De vries R.P."/>
            <person name="Grigoriev I.V."/>
            <person name="Mortensen U.H."/>
            <person name="Andersen M.R."/>
            <person name="Baker S.E."/>
        </authorList>
    </citation>
    <scope>NUCLEOTIDE SEQUENCE [LARGE SCALE GENOMIC DNA]</scope>
    <source>
        <strain evidence="5 6">CBS 313.89</strain>
    </source>
</reference>
<evidence type="ECO:0000313" key="6">
    <source>
        <dbReference type="Proteomes" id="UP000249789"/>
    </source>
</evidence>
<evidence type="ECO:0000256" key="3">
    <source>
        <dbReference type="ARBA" id="ARBA00023002"/>
    </source>
</evidence>
<comment type="similarity">
    <text evidence="1 4">Belongs to the short-chain dehydrogenases/reductases (SDR) family.</text>
</comment>
<dbReference type="InterPro" id="IPR036291">
    <property type="entry name" value="NAD(P)-bd_dom_sf"/>
</dbReference>
<sequence length="289" mass="32230">MTGKFALITGCGAGGIGQALAYGLHDKEDPDVYRGYTVIATLLPHEDDTHLTARNVKIYRVDGTSEKSVKELHTAPETHANGRLDILINNAYTMPAVDTDAAQVEKMFRVNVFGPMQMVHVFHRMLIAGQGVIVNIGSIGGICPYVYGSSYNASKSALIHWGNTLRVEMLPFGVRVVNVISGEVATNILKTDFNRSLPEGSVYGPLADAFRQHVRRTPNTMTPEEYAKGVIEEIVKPSPKAWFFYGNAPTLVWFFSTFLPHTAFDWLFYRWFNLEKLAIRFREEKIGGL</sequence>
<proteinExistence type="inferred from homology"/>